<evidence type="ECO:0000259" key="1">
    <source>
        <dbReference type="Pfam" id="PF12674"/>
    </source>
</evidence>
<dbReference type="InterPro" id="IPR025868">
    <property type="entry name" value="Zn_ribbon_dom_put"/>
</dbReference>
<organism evidence="2 3">
    <name type="scientific">Clostridium tetanomorphum</name>
    <dbReference type="NCBI Taxonomy" id="1553"/>
    <lineage>
        <taxon>Bacteria</taxon>
        <taxon>Bacillati</taxon>
        <taxon>Bacillota</taxon>
        <taxon>Clostridia</taxon>
        <taxon>Eubacteriales</taxon>
        <taxon>Clostridiaceae</taxon>
        <taxon>Clostridium</taxon>
    </lineage>
</organism>
<feature type="domain" description="Putative zinc ribbon" evidence="1">
    <location>
        <begin position="5"/>
        <end position="85"/>
    </location>
</feature>
<protein>
    <submittedName>
        <fullName evidence="2">Transcriptional regulator</fullName>
    </submittedName>
</protein>
<dbReference type="RefSeq" id="WP_035151572.1">
    <property type="nucleotide sequence ID" value="NZ_JAAZWO010000024.1"/>
</dbReference>
<name>A0A923J1J4_CLOTT</name>
<keyword evidence="3" id="KW-1185">Reference proteome</keyword>
<proteinExistence type="predicted"/>
<evidence type="ECO:0000313" key="3">
    <source>
        <dbReference type="Proteomes" id="UP000563151"/>
    </source>
</evidence>
<dbReference type="EMBL" id="JAAZWO010000024">
    <property type="protein sequence ID" value="MBC2399237.1"/>
    <property type="molecule type" value="Genomic_DNA"/>
</dbReference>
<sequence length="87" mass="10377">MERMYCQSCGMPIIDEKEFGTNKDGSKNNEYCIYCFEQGAFKDDMTMEQMIDFCVPHMVKANPNMNEKEAKENLQKFFPTLKRWRNK</sequence>
<dbReference type="AlphaFoldDB" id="A0A923J1J4"/>
<accession>A0A923J1J4</accession>
<gene>
    <name evidence="2" type="ORF">HGG79_15865</name>
</gene>
<dbReference type="Pfam" id="PF12674">
    <property type="entry name" value="Zn_ribbon_2"/>
    <property type="match status" value="1"/>
</dbReference>
<dbReference type="Proteomes" id="UP000563151">
    <property type="component" value="Unassembled WGS sequence"/>
</dbReference>
<comment type="caution">
    <text evidence="2">The sequence shown here is derived from an EMBL/GenBank/DDBJ whole genome shotgun (WGS) entry which is preliminary data.</text>
</comment>
<reference evidence="2 3" key="1">
    <citation type="submission" date="2020-04" db="EMBL/GenBank/DDBJ databases">
        <title>Genomic insights into acetone-butanol-ethanol (ABE) fermentation by sequencing solventogenic clostridia strains.</title>
        <authorList>
            <person name="Brown S."/>
        </authorList>
    </citation>
    <scope>NUCLEOTIDE SEQUENCE [LARGE SCALE GENOMIC DNA]</scope>
    <source>
        <strain evidence="2 3">DJ011</strain>
    </source>
</reference>
<evidence type="ECO:0000313" key="2">
    <source>
        <dbReference type="EMBL" id="MBC2399237.1"/>
    </source>
</evidence>